<dbReference type="CDD" id="cd16010">
    <property type="entry name" value="iPGM"/>
    <property type="match status" value="1"/>
</dbReference>
<feature type="binding site" evidence="9 13">
    <location>
        <position position="22"/>
    </location>
    <ligand>
        <name>Mn(2+)</name>
        <dbReference type="ChEBI" id="CHEBI:29035"/>
        <label>2</label>
    </ligand>
</feature>
<comment type="pathway">
    <text evidence="3 9">Carbohydrate degradation; glycolysis; pyruvate from D-glyceraldehyde 3-phosphate: step 3/5.</text>
</comment>
<proteinExistence type="inferred from homology"/>
<feature type="domain" description="BPG-independent PGAM N-terminal" evidence="15">
    <location>
        <begin position="92"/>
        <end position="315"/>
    </location>
</feature>
<feature type="binding site" evidence="9 12">
    <location>
        <begin position="163"/>
        <end position="164"/>
    </location>
    <ligand>
        <name>substrate</name>
    </ligand>
</feature>
<feature type="binding site" evidence="9 13">
    <location>
        <position position="461"/>
    </location>
    <ligand>
        <name>Mn(2+)</name>
        <dbReference type="ChEBI" id="CHEBI:29035"/>
        <label>2</label>
    </ligand>
</feature>
<organism evidence="16">
    <name type="scientific">Thermosporothrix sp. COM3</name>
    <dbReference type="NCBI Taxonomy" id="2490863"/>
    <lineage>
        <taxon>Bacteria</taxon>
        <taxon>Bacillati</taxon>
        <taxon>Chloroflexota</taxon>
        <taxon>Ktedonobacteria</taxon>
        <taxon>Ktedonobacterales</taxon>
        <taxon>Thermosporotrichaceae</taxon>
        <taxon>Thermosporothrix</taxon>
    </lineage>
</organism>
<feature type="binding site" evidence="9 12">
    <location>
        <begin position="273"/>
        <end position="276"/>
    </location>
    <ligand>
        <name>substrate</name>
    </ligand>
</feature>
<dbReference type="PANTHER" id="PTHR31637">
    <property type="entry name" value="2,3-BISPHOSPHOGLYCERATE-INDEPENDENT PHOSPHOGLYCERATE MUTASE"/>
    <property type="match status" value="1"/>
</dbReference>
<dbReference type="UniPathway" id="UPA00109">
    <property type="reaction ID" value="UER00186"/>
</dbReference>
<feature type="binding site" evidence="9 13">
    <location>
        <position position="72"/>
    </location>
    <ligand>
        <name>Mn(2+)</name>
        <dbReference type="ChEBI" id="CHEBI:29035"/>
        <label>2</label>
    </ligand>
</feature>
<keyword evidence="6 9" id="KW-0324">Glycolysis</keyword>
<dbReference type="InterPro" id="IPR036646">
    <property type="entry name" value="PGAM_B_sf"/>
</dbReference>
<evidence type="ECO:0000256" key="11">
    <source>
        <dbReference type="PIRSR" id="PIRSR001492-1"/>
    </source>
</evidence>
<dbReference type="Pfam" id="PF01676">
    <property type="entry name" value="Metalloenzyme"/>
    <property type="match status" value="1"/>
</dbReference>
<comment type="subunit">
    <text evidence="9">Monomer.</text>
</comment>
<comment type="function">
    <text evidence="2 9">Catalyzes the interconversion of 2-phosphoglycerate and 3-phosphoglycerate.</text>
</comment>
<evidence type="ECO:0000256" key="10">
    <source>
        <dbReference type="NCBIfam" id="TIGR01307"/>
    </source>
</evidence>
<dbReference type="InterPro" id="IPR017850">
    <property type="entry name" value="Alkaline_phosphatase_core_sf"/>
</dbReference>
<evidence type="ECO:0000256" key="6">
    <source>
        <dbReference type="ARBA" id="ARBA00023152"/>
    </source>
</evidence>
<gene>
    <name evidence="9 16" type="primary">gpmI</name>
    <name evidence="16" type="ORF">KTC_52400</name>
</gene>
<evidence type="ECO:0000256" key="2">
    <source>
        <dbReference type="ARBA" id="ARBA00002315"/>
    </source>
</evidence>
<dbReference type="SUPFAM" id="SSF64158">
    <property type="entry name" value="2,3-Bisphosphoglycerate-independent phosphoglycerate mutase, substrate-binding domain"/>
    <property type="match status" value="1"/>
</dbReference>
<sequence>MGLNIMSTFHSGQRPFVLIIMDGWGINPRKEGNAIALARTPNLDTIAREWPHTAVKTSGEAVGLPPGQMGNSEVGHQNIGAGKRVLQDYTRVSESIRDGSFFHNPAFMRAIEHVKKNNSQLHICGLLGNGGVHAHESHLEALLQLAEKHDLERVYIHSFTDGRDSSPTGGIEFMKRLETRAREINPQHPARVATVTGRYYAMDRDNRWDRTGRTYFAMTRGEGLQADSALAAIQQSYDKNVTDEFIEPTVIMENGHPVAMVQPGDAVIHYNFRPDRARQLTKAFVLPKMSPQAVEKFPRGPRMEDLVFVMMTEYEPGLDAEVAFRADEVEMPIARVISEQGMRQFHTAETEKYAHVTYFINGRRETPFTGEDREIVPSPKVPTYDLQPEMSAEGVTKTAIEHIRTGDYSFIVMNYANADMVGHTGVIEAAMKACEAVDKGVGQVVETTLQMGGNILITADHGNAEQLIEYDTGKPFTAHTTNPVPLYLVSPHLAHAKLRTDGILADVAPTILQIMGIQQPKDMSGRSLLLS</sequence>
<evidence type="ECO:0000256" key="4">
    <source>
        <dbReference type="ARBA" id="ARBA00008819"/>
    </source>
</evidence>
<comment type="similarity">
    <text evidence="4 9">Belongs to the BPG-independent phosphoglycerate mutase family.</text>
</comment>
<dbReference type="SUPFAM" id="SSF53649">
    <property type="entry name" value="Alkaline phosphatase-like"/>
    <property type="match status" value="1"/>
</dbReference>
<protein>
    <recommendedName>
        <fullName evidence="9 10">2,3-bisphosphoglycerate-independent phosphoglycerate mutase</fullName>
        <shortName evidence="9">BPG-independent PGAM</shortName>
        <shortName evidence="9">Phosphoglyceromutase</shortName>
        <shortName evidence="9">iPGM</shortName>
        <ecNumber evidence="9 10">5.4.2.12</ecNumber>
    </recommendedName>
</protein>
<evidence type="ECO:0000313" key="16">
    <source>
        <dbReference type="EMBL" id="BBH90489.1"/>
    </source>
</evidence>
<comment type="cofactor">
    <cofactor evidence="9">
        <name>Mn(2+)</name>
        <dbReference type="ChEBI" id="CHEBI:29035"/>
    </cofactor>
    <text evidence="9">Binds 2 manganese ions per subunit.</text>
</comment>
<reference evidence="16" key="1">
    <citation type="submission" date="2018-12" db="EMBL/GenBank/DDBJ databases">
        <title>Novel natural products biosynthetic potential of the class Ktedonobacteria.</title>
        <authorList>
            <person name="Zheng Y."/>
            <person name="Saitou A."/>
            <person name="Wang C.M."/>
            <person name="Toyoda A."/>
            <person name="Minakuchi Y."/>
            <person name="Sekiguchi Y."/>
            <person name="Ueda K."/>
            <person name="Takano H."/>
            <person name="Sakai Y."/>
            <person name="Yokota A."/>
            <person name="Yabe S."/>
        </authorList>
    </citation>
    <scope>NUCLEOTIDE SEQUENCE</scope>
    <source>
        <strain evidence="16">COM3</strain>
    </source>
</reference>
<dbReference type="PANTHER" id="PTHR31637:SF0">
    <property type="entry name" value="2,3-BISPHOSPHOGLYCERATE-INDEPENDENT PHOSPHOGLYCERATE MUTASE"/>
    <property type="match status" value="1"/>
</dbReference>
<accession>A0A455STS2</accession>
<name>A0A455STS2_9CHLR</name>
<dbReference type="InterPro" id="IPR006124">
    <property type="entry name" value="Metalloenzyme"/>
</dbReference>
<dbReference type="FunFam" id="3.40.1450.10:FF:000002">
    <property type="entry name" value="2,3-bisphosphoglycerate-independent phosphoglycerate mutase"/>
    <property type="match status" value="1"/>
</dbReference>
<keyword evidence="8 9" id="KW-0413">Isomerase</keyword>
<dbReference type="GO" id="GO:0004619">
    <property type="term" value="F:phosphoglycerate mutase activity"/>
    <property type="evidence" value="ECO:0007669"/>
    <property type="project" value="UniProtKB-UniRule"/>
</dbReference>
<dbReference type="GO" id="GO:0030145">
    <property type="term" value="F:manganese ion binding"/>
    <property type="evidence" value="ECO:0007669"/>
    <property type="project" value="UniProtKB-UniRule"/>
</dbReference>
<dbReference type="InterPro" id="IPR005995">
    <property type="entry name" value="Pgm_bpd_ind"/>
</dbReference>
<feature type="binding site" evidence="9 13">
    <location>
        <position position="423"/>
    </location>
    <ligand>
        <name>Mn(2+)</name>
        <dbReference type="ChEBI" id="CHEBI:29035"/>
        <label>1</label>
    </ligand>
</feature>
<keyword evidence="5 9" id="KW-0479">Metal-binding</keyword>
<evidence type="ECO:0000256" key="5">
    <source>
        <dbReference type="ARBA" id="ARBA00022723"/>
    </source>
</evidence>
<dbReference type="HAMAP" id="MF_01038">
    <property type="entry name" value="GpmI"/>
    <property type="match status" value="1"/>
</dbReference>
<dbReference type="GO" id="GO:0005829">
    <property type="term" value="C:cytosol"/>
    <property type="evidence" value="ECO:0007669"/>
    <property type="project" value="TreeGrafter"/>
</dbReference>
<dbReference type="NCBIfam" id="TIGR01307">
    <property type="entry name" value="pgm_bpd_ind"/>
    <property type="match status" value="1"/>
</dbReference>
<evidence type="ECO:0000259" key="15">
    <source>
        <dbReference type="Pfam" id="PF06415"/>
    </source>
</evidence>
<evidence type="ECO:0000256" key="3">
    <source>
        <dbReference type="ARBA" id="ARBA00004798"/>
    </source>
</evidence>
<dbReference type="GO" id="GO:0006096">
    <property type="term" value="P:glycolytic process"/>
    <property type="evidence" value="ECO:0007669"/>
    <property type="project" value="UniProtKB-UniRule"/>
</dbReference>
<feature type="domain" description="Metalloenzyme" evidence="14">
    <location>
        <begin position="15"/>
        <end position="518"/>
    </location>
</feature>
<dbReference type="PIRSF" id="PIRSF001492">
    <property type="entry name" value="IPGAM"/>
    <property type="match status" value="1"/>
</dbReference>
<evidence type="ECO:0000256" key="1">
    <source>
        <dbReference type="ARBA" id="ARBA00000370"/>
    </source>
</evidence>
<dbReference type="InterPro" id="IPR011258">
    <property type="entry name" value="BPG-indep_PGM_N"/>
</dbReference>
<feature type="binding site" evidence="9 12">
    <location>
        <position position="204"/>
    </location>
    <ligand>
        <name>substrate</name>
    </ligand>
</feature>
<feature type="binding site" evidence="9 13">
    <location>
        <position position="460"/>
    </location>
    <ligand>
        <name>Mn(2+)</name>
        <dbReference type="ChEBI" id="CHEBI:29035"/>
        <label>2</label>
    </ligand>
</feature>
<comment type="catalytic activity">
    <reaction evidence="1 9">
        <text>(2R)-2-phosphoglycerate = (2R)-3-phosphoglycerate</text>
        <dbReference type="Rhea" id="RHEA:15901"/>
        <dbReference type="ChEBI" id="CHEBI:58272"/>
        <dbReference type="ChEBI" id="CHEBI:58289"/>
        <dbReference type="EC" id="5.4.2.12"/>
    </reaction>
</comment>
<evidence type="ECO:0000256" key="8">
    <source>
        <dbReference type="ARBA" id="ARBA00023235"/>
    </source>
</evidence>
<evidence type="ECO:0000256" key="9">
    <source>
        <dbReference type="HAMAP-Rule" id="MF_01038"/>
    </source>
</evidence>
<evidence type="ECO:0000256" key="12">
    <source>
        <dbReference type="PIRSR" id="PIRSR001492-2"/>
    </source>
</evidence>
<evidence type="ECO:0000256" key="7">
    <source>
        <dbReference type="ARBA" id="ARBA00023211"/>
    </source>
</evidence>
<dbReference type="Gene3D" id="3.40.1450.10">
    <property type="entry name" value="BPG-independent phosphoglycerate mutase, domain B"/>
    <property type="match status" value="1"/>
</dbReference>
<feature type="binding site" evidence="9 13">
    <location>
        <position position="419"/>
    </location>
    <ligand>
        <name>Mn(2+)</name>
        <dbReference type="ChEBI" id="CHEBI:29035"/>
        <label>1</label>
    </ligand>
</feature>
<dbReference type="Pfam" id="PF06415">
    <property type="entry name" value="iPGM_N"/>
    <property type="match status" value="1"/>
</dbReference>
<feature type="binding site" evidence="9 12">
    <location>
        <position position="198"/>
    </location>
    <ligand>
        <name>substrate</name>
    </ligand>
</feature>
<evidence type="ECO:0000259" key="14">
    <source>
        <dbReference type="Pfam" id="PF01676"/>
    </source>
</evidence>
<feature type="binding site" evidence="9 13">
    <location>
        <position position="479"/>
    </location>
    <ligand>
        <name>Mn(2+)</name>
        <dbReference type="ChEBI" id="CHEBI:29035"/>
        <label>1</label>
    </ligand>
</feature>
<dbReference type="EMBL" id="AP019376">
    <property type="protein sequence ID" value="BBH90489.1"/>
    <property type="molecule type" value="Genomic_DNA"/>
</dbReference>
<dbReference type="Gene3D" id="3.40.720.10">
    <property type="entry name" value="Alkaline Phosphatase, subunit A"/>
    <property type="match status" value="1"/>
</dbReference>
<feature type="active site" description="Phosphoserine intermediate" evidence="9 11">
    <location>
        <position position="72"/>
    </location>
</feature>
<dbReference type="GO" id="GO:0006007">
    <property type="term" value="P:glucose catabolic process"/>
    <property type="evidence" value="ECO:0007669"/>
    <property type="project" value="InterPro"/>
</dbReference>
<feature type="binding site" evidence="9 12">
    <location>
        <position position="352"/>
    </location>
    <ligand>
        <name>substrate</name>
    </ligand>
</feature>
<dbReference type="AlphaFoldDB" id="A0A455STS2"/>
<evidence type="ECO:0000256" key="13">
    <source>
        <dbReference type="PIRSR" id="PIRSR001492-3"/>
    </source>
</evidence>
<dbReference type="EC" id="5.4.2.12" evidence="9 10"/>
<keyword evidence="7 9" id="KW-0464">Manganese</keyword>
<feature type="binding site" evidence="9 12">
    <location>
        <position position="133"/>
    </location>
    <ligand>
        <name>substrate</name>
    </ligand>
</feature>